<evidence type="ECO:0000313" key="1">
    <source>
        <dbReference type="EMBL" id="KAK8575896.1"/>
    </source>
</evidence>
<evidence type="ECO:0000313" key="2">
    <source>
        <dbReference type="Proteomes" id="UP001472677"/>
    </source>
</evidence>
<sequence>MAVKPTVVLRAFLVGGIAVFAKVGGAMKAAGGAKLGAAATAAMTVAASAAMSGSKPDQAVRLPSNIGVMSTPISVCESVMNPFAIVYHPSKPIIPALELSVMRATCFQCSVKPYF</sequence>
<reference evidence="1 2" key="1">
    <citation type="journal article" date="2024" name="G3 (Bethesda)">
        <title>Genome assembly of Hibiscus sabdariffa L. provides insights into metabolisms of medicinal natural products.</title>
        <authorList>
            <person name="Kim T."/>
        </authorList>
    </citation>
    <scope>NUCLEOTIDE SEQUENCE [LARGE SCALE GENOMIC DNA]</scope>
    <source>
        <strain evidence="1">TK-2024</strain>
        <tissue evidence="1">Old leaves</tissue>
    </source>
</reference>
<proteinExistence type="predicted"/>
<dbReference type="Proteomes" id="UP001472677">
    <property type="component" value="Unassembled WGS sequence"/>
</dbReference>
<dbReference type="EMBL" id="JBBPBM010000007">
    <property type="protein sequence ID" value="KAK8575896.1"/>
    <property type="molecule type" value="Genomic_DNA"/>
</dbReference>
<organism evidence="1 2">
    <name type="scientific">Hibiscus sabdariffa</name>
    <name type="common">roselle</name>
    <dbReference type="NCBI Taxonomy" id="183260"/>
    <lineage>
        <taxon>Eukaryota</taxon>
        <taxon>Viridiplantae</taxon>
        <taxon>Streptophyta</taxon>
        <taxon>Embryophyta</taxon>
        <taxon>Tracheophyta</taxon>
        <taxon>Spermatophyta</taxon>
        <taxon>Magnoliopsida</taxon>
        <taxon>eudicotyledons</taxon>
        <taxon>Gunneridae</taxon>
        <taxon>Pentapetalae</taxon>
        <taxon>rosids</taxon>
        <taxon>malvids</taxon>
        <taxon>Malvales</taxon>
        <taxon>Malvaceae</taxon>
        <taxon>Malvoideae</taxon>
        <taxon>Hibiscus</taxon>
    </lineage>
</organism>
<accession>A0ABR2FC27</accession>
<name>A0ABR2FC27_9ROSI</name>
<keyword evidence="2" id="KW-1185">Reference proteome</keyword>
<comment type="caution">
    <text evidence="1">The sequence shown here is derived from an EMBL/GenBank/DDBJ whole genome shotgun (WGS) entry which is preliminary data.</text>
</comment>
<protein>
    <submittedName>
        <fullName evidence="1">Uncharacterized protein</fullName>
    </submittedName>
</protein>
<dbReference type="PANTHER" id="PTHR36755">
    <property type="entry name" value="PROTEIN, PUTATIVE-RELATED"/>
    <property type="match status" value="1"/>
</dbReference>
<gene>
    <name evidence="1" type="ORF">V6N12_063547</name>
</gene>
<dbReference type="PANTHER" id="PTHR36755:SF1">
    <property type="entry name" value="OS06G0149300 PROTEIN"/>
    <property type="match status" value="1"/>
</dbReference>